<evidence type="ECO:0000313" key="1">
    <source>
        <dbReference type="Proteomes" id="UP000887580"/>
    </source>
</evidence>
<dbReference type="Proteomes" id="UP000887580">
    <property type="component" value="Unplaced"/>
</dbReference>
<dbReference type="WBParaSite" id="PS1159_v2.g11137.t1">
    <property type="protein sequence ID" value="PS1159_v2.g11137.t1"/>
    <property type="gene ID" value="PS1159_v2.g11137"/>
</dbReference>
<name>A0AC35EVN1_9BILA</name>
<organism evidence="1 2">
    <name type="scientific">Panagrolaimus sp. PS1159</name>
    <dbReference type="NCBI Taxonomy" id="55785"/>
    <lineage>
        <taxon>Eukaryota</taxon>
        <taxon>Metazoa</taxon>
        <taxon>Ecdysozoa</taxon>
        <taxon>Nematoda</taxon>
        <taxon>Chromadorea</taxon>
        <taxon>Rhabditida</taxon>
        <taxon>Tylenchina</taxon>
        <taxon>Panagrolaimomorpha</taxon>
        <taxon>Panagrolaimoidea</taxon>
        <taxon>Panagrolaimidae</taxon>
        <taxon>Panagrolaimus</taxon>
    </lineage>
</organism>
<protein>
    <submittedName>
        <fullName evidence="2">Uncharacterized protein</fullName>
    </submittedName>
</protein>
<reference evidence="2" key="1">
    <citation type="submission" date="2022-11" db="UniProtKB">
        <authorList>
            <consortium name="WormBaseParasite"/>
        </authorList>
    </citation>
    <scope>IDENTIFICATION</scope>
</reference>
<evidence type="ECO:0000313" key="2">
    <source>
        <dbReference type="WBParaSite" id="PS1159_v2.g11137.t1"/>
    </source>
</evidence>
<proteinExistence type="predicted"/>
<sequence length="402" mass="47519">MCGLWHRFSKRFSKFQERQRHRYLTRRTHNGNPKKQQCTIPKFSDSPPIKQIFAFPPDMIKYMTMKPSSAKGWNKLIRTCKYFYAKNPLNVVKSLRYTDENQWKAAVFHGNSCYHYWMISDFSKIKYQIWISKSLEISSLTSNLASSVISKLYPQELCNIHFKNQIISFNEFQIIAACNKLKTLEFRNVKIFDGGKNVPFETIIKNLSNVRHLTFEFGQNNVGTITFETAENLVETLKTTNKCRFFQLIEIPETFNFQPFFEFILDHIEITWILEFSGNISTEYKKRVQNSVDNLFHAIRLNVTILLPGQPRATFWNKISEYKSPTFTNERYTYRNSMDNEIPSTILLPRISLQPPIFPRSHQQQRHEKPGSAEWLRNPFNNPYVIQQMMNPGLMLQRYPTP</sequence>
<accession>A0AC35EVN1</accession>